<dbReference type="EMBL" id="OB666707">
    <property type="protein sequence ID" value="CAD7233652.1"/>
    <property type="molecule type" value="Genomic_DNA"/>
</dbReference>
<sequence>MSGVVQETFLAVGRSYDVTVKRVVPGMGLEVRAGEIAEWEQWKNIIDRVFGSKTRATLGLREFLTAVGKLKFRGTSLLLRSPISILSYLAVVGLHDPVLANGPAGEEGGKSPRSISLDKSGPFSRSSGLSIAQLGPGERGISPVSGNAVAVTETPFLPSRVPRLGESFELATHSVKVKNTGTVVNVSTLWDFEGGYILQPSALLRMLQRQLPRQRHPQGASLLREIHQGGRRQCLCSRPFLCRDGPWKHHHRLCARSDNEAFRRLKPGDEVVTRVLKRMNTPDGPHLILELPGVAIHGVVQLPTTTPDSAITPDPGTELVACVLHLSPTPSLHHPQLEQVSRRRDRRVSKQFLRGVGVVVKW</sequence>
<feature type="non-terminal residue" evidence="1">
    <location>
        <position position="362"/>
    </location>
</feature>
<protein>
    <submittedName>
        <fullName evidence="1">Uncharacterized protein</fullName>
    </submittedName>
</protein>
<gene>
    <name evidence="1" type="ORF">CTOB1V02_LOCUS11473</name>
</gene>
<organism evidence="1">
    <name type="scientific">Cyprideis torosa</name>
    <dbReference type="NCBI Taxonomy" id="163714"/>
    <lineage>
        <taxon>Eukaryota</taxon>
        <taxon>Metazoa</taxon>
        <taxon>Ecdysozoa</taxon>
        <taxon>Arthropoda</taxon>
        <taxon>Crustacea</taxon>
        <taxon>Oligostraca</taxon>
        <taxon>Ostracoda</taxon>
        <taxon>Podocopa</taxon>
        <taxon>Podocopida</taxon>
        <taxon>Cytherocopina</taxon>
        <taxon>Cytheroidea</taxon>
        <taxon>Cytherideidae</taxon>
        <taxon>Cyprideis</taxon>
    </lineage>
</organism>
<reference evidence="1" key="1">
    <citation type="submission" date="2020-11" db="EMBL/GenBank/DDBJ databases">
        <authorList>
            <person name="Tran Van P."/>
        </authorList>
    </citation>
    <scope>NUCLEOTIDE SEQUENCE</scope>
</reference>
<name>A0A7R8WKW8_9CRUS</name>
<dbReference type="AlphaFoldDB" id="A0A7R8WKW8"/>
<evidence type="ECO:0000313" key="1">
    <source>
        <dbReference type="EMBL" id="CAD7233652.1"/>
    </source>
</evidence>
<accession>A0A7R8WKW8</accession>
<proteinExistence type="predicted"/>